<comment type="caution">
    <text evidence="3">The sequence shown here is derived from an EMBL/GenBank/DDBJ whole genome shotgun (WGS) entry which is preliminary data.</text>
</comment>
<dbReference type="Proteomes" id="UP001227964">
    <property type="component" value="Unassembled WGS sequence"/>
</dbReference>
<dbReference type="InterPro" id="IPR036280">
    <property type="entry name" value="Multihaem_cyt_sf"/>
</dbReference>
<feature type="chain" id="PRO_5046627068" evidence="2">
    <location>
        <begin position="28"/>
        <end position="212"/>
    </location>
</feature>
<gene>
    <name evidence="3" type="ORF">QPM17_19295</name>
</gene>
<keyword evidence="2" id="KW-0732">Signal</keyword>
<protein>
    <submittedName>
        <fullName evidence="3">Isoquinoline 1-oxidoreductase subunit</fullName>
    </submittedName>
</protein>
<feature type="compositionally biased region" description="Polar residues" evidence="1">
    <location>
        <begin position="25"/>
        <end position="38"/>
    </location>
</feature>
<feature type="region of interest" description="Disordered" evidence="1">
    <location>
        <begin position="25"/>
        <end position="46"/>
    </location>
</feature>
<dbReference type="EMBL" id="JASSVS010000012">
    <property type="protein sequence ID" value="MDL0433288.1"/>
    <property type="molecule type" value="Genomic_DNA"/>
</dbReference>
<feature type="signal peptide" evidence="2">
    <location>
        <begin position="1"/>
        <end position="27"/>
    </location>
</feature>
<accession>A0ABT7IHZ4</accession>
<keyword evidence="4" id="KW-1185">Reference proteome</keyword>
<dbReference type="RefSeq" id="WP_285392957.1">
    <property type="nucleotide sequence ID" value="NZ_JASSVS010000012.1"/>
</dbReference>
<reference evidence="3 4" key="1">
    <citation type="submission" date="2023-06" db="EMBL/GenBank/DDBJ databases">
        <title>Marinobacter azerbaijanicus a moderately halophilic, isolated from Urmia Lake in Azerbaijan region of Iran.</title>
        <authorList>
            <person name="Sanchez-Porro C."/>
            <person name="Aghdam E.M."/>
            <person name="Saheb S.M."/>
            <person name="Tarhriz V."/>
            <person name="Kazemi E."/>
            <person name="Ammozegar M.A."/>
            <person name="Ventosa A."/>
            <person name="Hejazi M.S."/>
        </authorList>
    </citation>
    <scope>NUCLEOTIDE SEQUENCE [LARGE SCALE GENOMIC DNA]</scope>
    <source>
        <strain evidence="3 4">TBZ242</strain>
    </source>
</reference>
<proteinExistence type="predicted"/>
<name>A0ABT7IHZ4_9GAMM</name>
<evidence type="ECO:0000256" key="2">
    <source>
        <dbReference type="SAM" id="SignalP"/>
    </source>
</evidence>
<evidence type="ECO:0000256" key="1">
    <source>
        <dbReference type="SAM" id="MobiDB-lite"/>
    </source>
</evidence>
<dbReference type="SUPFAM" id="SSF48695">
    <property type="entry name" value="Multiheme cytochromes"/>
    <property type="match status" value="1"/>
</dbReference>
<evidence type="ECO:0000313" key="4">
    <source>
        <dbReference type="Proteomes" id="UP001227964"/>
    </source>
</evidence>
<sequence length="212" mass="22528">MQHVVYSLAGASLIAAMAFLTPGASSVASENGTSNETLKSPEAFKSISDKGERSVALFNEMGKVITHPRCMNCHPRGDSPLQGMNMQKHQPPVVRGAGGMGAPAMRCSTCHGAENVPFTGSEGSIPGHEVWRLAPPEQAWVGKSLGEICRQLKDQKRSHMTLAELQKHNATDGLVGWGWNPGDGRTPVPGSQKVFGALTQAWIETGAECPDV</sequence>
<evidence type="ECO:0000313" key="3">
    <source>
        <dbReference type="EMBL" id="MDL0433288.1"/>
    </source>
</evidence>
<organism evidence="3 4">
    <name type="scientific">Marinobacter azerbaijanicus</name>
    <dbReference type="NCBI Taxonomy" id="3050455"/>
    <lineage>
        <taxon>Bacteria</taxon>
        <taxon>Pseudomonadati</taxon>
        <taxon>Pseudomonadota</taxon>
        <taxon>Gammaproteobacteria</taxon>
        <taxon>Pseudomonadales</taxon>
        <taxon>Marinobacteraceae</taxon>
        <taxon>Marinobacter</taxon>
    </lineage>
</organism>